<dbReference type="HOGENOM" id="CLU_2727847_0_0_1"/>
<evidence type="ECO:0000313" key="1">
    <source>
        <dbReference type="EMBL" id="EAR96520.1"/>
    </source>
</evidence>
<dbReference type="RefSeq" id="XP_001016765.1">
    <property type="nucleotide sequence ID" value="XM_001016765.1"/>
</dbReference>
<protein>
    <submittedName>
        <fullName evidence="1">Uncharacterized protein</fullName>
    </submittedName>
</protein>
<accession>I7M1K6</accession>
<dbReference type="KEGG" id="tet:TTHERM_00191890"/>
<sequence>MALACCLKKTKNNAEFFQIQYLNQFNLQNILSLFTLQIFIQRVCTSPTSKTQNQFEVMKKVCGDPPPIYHIV</sequence>
<dbReference type="EMBL" id="GG662693">
    <property type="protein sequence ID" value="EAR96520.1"/>
    <property type="molecule type" value="Genomic_DNA"/>
</dbReference>
<evidence type="ECO:0000313" key="2">
    <source>
        <dbReference type="Proteomes" id="UP000009168"/>
    </source>
</evidence>
<reference evidence="2" key="1">
    <citation type="journal article" date="2006" name="PLoS Biol.">
        <title>Macronuclear genome sequence of the ciliate Tetrahymena thermophila, a model eukaryote.</title>
        <authorList>
            <person name="Eisen J.A."/>
            <person name="Coyne R.S."/>
            <person name="Wu M."/>
            <person name="Wu D."/>
            <person name="Thiagarajan M."/>
            <person name="Wortman J.R."/>
            <person name="Badger J.H."/>
            <person name="Ren Q."/>
            <person name="Amedeo P."/>
            <person name="Jones K.M."/>
            <person name="Tallon L.J."/>
            <person name="Delcher A.L."/>
            <person name="Salzberg S.L."/>
            <person name="Silva J.C."/>
            <person name="Haas B.J."/>
            <person name="Majoros W.H."/>
            <person name="Farzad M."/>
            <person name="Carlton J.M."/>
            <person name="Smith R.K. Jr."/>
            <person name="Garg J."/>
            <person name="Pearlman R.E."/>
            <person name="Karrer K.M."/>
            <person name="Sun L."/>
            <person name="Manning G."/>
            <person name="Elde N.C."/>
            <person name="Turkewitz A.P."/>
            <person name="Asai D.J."/>
            <person name="Wilkes D.E."/>
            <person name="Wang Y."/>
            <person name="Cai H."/>
            <person name="Collins K."/>
            <person name="Stewart B.A."/>
            <person name="Lee S.R."/>
            <person name="Wilamowska K."/>
            <person name="Weinberg Z."/>
            <person name="Ruzzo W.L."/>
            <person name="Wloga D."/>
            <person name="Gaertig J."/>
            <person name="Frankel J."/>
            <person name="Tsao C.-C."/>
            <person name="Gorovsky M.A."/>
            <person name="Keeling P.J."/>
            <person name="Waller R.F."/>
            <person name="Patron N.J."/>
            <person name="Cherry J.M."/>
            <person name="Stover N.A."/>
            <person name="Krieger C.J."/>
            <person name="del Toro C."/>
            <person name="Ryder H.F."/>
            <person name="Williamson S.C."/>
            <person name="Barbeau R.A."/>
            <person name="Hamilton E.P."/>
            <person name="Orias E."/>
        </authorList>
    </citation>
    <scope>NUCLEOTIDE SEQUENCE [LARGE SCALE GENOMIC DNA]</scope>
    <source>
        <strain evidence="2">SB210</strain>
    </source>
</reference>
<gene>
    <name evidence="1" type="ORF">TTHERM_00191890</name>
</gene>
<dbReference type="InParanoid" id="I7M1K6"/>
<dbReference type="AlphaFoldDB" id="I7M1K6"/>
<proteinExistence type="predicted"/>
<keyword evidence="2" id="KW-1185">Reference proteome</keyword>
<dbReference type="GeneID" id="7837500"/>
<name>I7M1K6_TETTS</name>
<organism evidence="1 2">
    <name type="scientific">Tetrahymena thermophila (strain SB210)</name>
    <dbReference type="NCBI Taxonomy" id="312017"/>
    <lineage>
        <taxon>Eukaryota</taxon>
        <taxon>Sar</taxon>
        <taxon>Alveolata</taxon>
        <taxon>Ciliophora</taxon>
        <taxon>Intramacronucleata</taxon>
        <taxon>Oligohymenophorea</taxon>
        <taxon>Hymenostomatida</taxon>
        <taxon>Tetrahymenina</taxon>
        <taxon>Tetrahymenidae</taxon>
        <taxon>Tetrahymena</taxon>
    </lineage>
</organism>
<dbReference type="Proteomes" id="UP000009168">
    <property type="component" value="Unassembled WGS sequence"/>
</dbReference>